<sequence>MATLTEDWLAQLHHELKDNILDFWIRHTLDEARGGFVGEIDSRMNVNPSAEKSLVLNARILWTFSSAYRLYGDPAYLKMADRALDYLRQHFIDSEYGGLYWMVDADGNPSQTKKQVYGQAFAVYALSEYNRATGSADALELATELFRLMEKHGYDPVYGGYIEALSREWESTDNLTLSDKDLNEKKSMNTHLHVLEAYTALYRVWKPEELRSRLAELITTMLDQIVTPDGRHFLLFFDEAWNVKSDHVSYGHDIEGSWLLAEAAEVLGDEALLNRVRSVAISMAEATLAEGIDEDGGIWNEAGPGGLLGRDKDWWPQAEAVVGFYNAYQLTGEPRFEEAARAAWSFIDRYVVDHEQGEWHWGVDEARLPLWNEPKVSAWKCPYHNSRACLEMIERLESQTHSKEQ</sequence>
<dbReference type="Pfam" id="PF07221">
    <property type="entry name" value="GlcNAc_2-epim"/>
    <property type="match status" value="1"/>
</dbReference>
<keyword evidence="3 4" id="KW-0413">Isomerase</keyword>
<dbReference type="InterPro" id="IPR028584">
    <property type="entry name" value="Cellobiose_2_epim"/>
</dbReference>
<dbReference type="InterPro" id="IPR010819">
    <property type="entry name" value="AGE/CE"/>
</dbReference>
<evidence type="ECO:0000256" key="4">
    <source>
        <dbReference type="HAMAP-Rule" id="MF_00929"/>
    </source>
</evidence>
<dbReference type="EMBL" id="VYKK01000008">
    <property type="protein sequence ID" value="KAA9005387.1"/>
    <property type="molecule type" value="Genomic_DNA"/>
</dbReference>
<dbReference type="OrthoDB" id="5141876at2"/>
<reference evidence="5 6" key="1">
    <citation type="submission" date="2019-09" db="EMBL/GenBank/DDBJ databases">
        <title>Bacillus ochoae sp. nov., Paenibacillus whitsoniae sp. nov., Paenibacillus spiritus sp. nov. Isolated from the Mars Exploration Rover during spacecraft assembly.</title>
        <authorList>
            <person name="Seuylemezian A."/>
            <person name="Vaishampayan P."/>
        </authorList>
    </citation>
    <scope>NUCLEOTIDE SEQUENCE [LARGE SCALE GENOMIC DNA]</scope>
    <source>
        <strain evidence="5 6">MER_111</strain>
    </source>
</reference>
<dbReference type="InterPro" id="IPR008928">
    <property type="entry name" value="6-hairpin_glycosidase_sf"/>
</dbReference>
<dbReference type="Proteomes" id="UP000367750">
    <property type="component" value="Unassembled WGS sequence"/>
</dbReference>
<evidence type="ECO:0000313" key="5">
    <source>
        <dbReference type="EMBL" id="KAA9005387.1"/>
    </source>
</evidence>
<dbReference type="PANTHER" id="PTHR15108">
    <property type="entry name" value="N-ACYLGLUCOSAMINE-2-EPIMERASE"/>
    <property type="match status" value="1"/>
</dbReference>
<dbReference type="Gene3D" id="1.50.10.10">
    <property type="match status" value="1"/>
</dbReference>
<gene>
    <name evidence="5" type="ORF">F4V43_07905</name>
</gene>
<dbReference type="GO" id="GO:0047736">
    <property type="term" value="F:cellobiose epimerase activity"/>
    <property type="evidence" value="ECO:0007669"/>
    <property type="project" value="UniProtKB-UniRule"/>
</dbReference>
<evidence type="ECO:0000256" key="1">
    <source>
        <dbReference type="ARBA" id="ARBA00001470"/>
    </source>
</evidence>
<comment type="catalytic activity">
    <reaction evidence="1 4">
        <text>D-cellobiose = beta-D-glucosyl-(1-&gt;4)-D-mannopyranose</text>
        <dbReference type="Rhea" id="RHEA:23384"/>
        <dbReference type="ChEBI" id="CHEBI:17057"/>
        <dbReference type="ChEBI" id="CHEBI:47931"/>
        <dbReference type="EC" id="5.1.3.11"/>
    </reaction>
</comment>
<dbReference type="SUPFAM" id="SSF48208">
    <property type="entry name" value="Six-hairpin glycosidases"/>
    <property type="match status" value="1"/>
</dbReference>
<keyword evidence="6" id="KW-1185">Reference proteome</keyword>
<name>A0A5J5GBG6_9BACL</name>
<dbReference type="HAMAP" id="MF_00929">
    <property type="entry name" value="Cellobiose_2_epim"/>
    <property type="match status" value="1"/>
</dbReference>
<proteinExistence type="inferred from homology"/>
<dbReference type="GO" id="GO:0005975">
    <property type="term" value="P:carbohydrate metabolic process"/>
    <property type="evidence" value="ECO:0007669"/>
    <property type="project" value="InterPro"/>
</dbReference>
<dbReference type="RefSeq" id="WP_150457700.1">
    <property type="nucleotide sequence ID" value="NZ_VYKK01000008.1"/>
</dbReference>
<accession>A0A5J5GBG6</accession>
<dbReference type="EC" id="5.1.3.11" evidence="4"/>
<evidence type="ECO:0000256" key="3">
    <source>
        <dbReference type="ARBA" id="ARBA00023235"/>
    </source>
</evidence>
<protein>
    <recommendedName>
        <fullName evidence="4">Cellobiose 2-epimerase</fullName>
        <shortName evidence="4">CE</shortName>
        <ecNumber evidence="4">5.1.3.11</ecNumber>
    </recommendedName>
</protein>
<evidence type="ECO:0000313" key="6">
    <source>
        <dbReference type="Proteomes" id="UP000367750"/>
    </source>
</evidence>
<dbReference type="AlphaFoldDB" id="A0A5J5GBG6"/>
<comment type="function">
    <text evidence="4">Catalyzes the reversible epimerization of cellobiose to 4-O-beta-D-glucopyranosyl-D-mannose (Glc-Man).</text>
</comment>
<organism evidence="5 6">
    <name type="scientific">Paenibacillus spiritus</name>
    <dbReference type="NCBI Taxonomy" id="2496557"/>
    <lineage>
        <taxon>Bacteria</taxon>
        <taxon>Bacillati</taxon>
        <taxon>Bacillota</taxon>
        <taxon>Bacilli</taxon>
        <taxon>Bacillales</taxon>
        <taxon>Paenibacillaceae</taxon>
        <taxon>Paenibacillus</taxon>
    </lineage>
</organism>
<comment type="similarity">
    <text evidence="2">Belongs to the N-acylglucosamine 2-epimerase family.</text>
</comment>
<evidence type="ECO:0000256" key="2">
    <source>
        <dbReference type="ARBA" id="ARBA00008558"/>
    </source>
</evidence>
<comment type="caution">
    <text evidence="5">The sequence shown here is derived from an EMBL/GenBank/DDBJ whole genome shotgun (WGS) entry which is preliminary data.</text>
</comment>
<dbReference type="InterPro" id="IPR012341">
    <property type="entry name" value="6hp_glycosidase-like_sf"/>
</dbReference>
<comment type="similarity">
    <text evidence="4">Belongs to the cellobiose 2-epimerase family.</text>
</comment>